<dbReference type="InterPro" id="IPR004026">
    <property type="entry name" value="Ada_DNA_repair_Zn-bd"/>
</dbReference>
<proteinExistence type="predicted"/>
<dbReference type="EMBL" id="QWDC01000001">
    <property type="protein sequence ID" value="RFZ95220.1"/>
    <property type="molecule type" value="Genomic_DNA"/>
</dbReference>
<evidence type="ECO:0000313" key="3">
    <source>
        <dbReference type="EMBL" id="RFZ95220.1"/>
    </source>
</evidence>
<protein>
    <submittedName>
        <fullName evidence="3">Metal-binding protein</fullName>
    </submittedName>
</protein>
<dbReference type="Proteomes" id="UP000264217">
    <property type="component" value="Unassembled WGS sequence"/>
</dbReference>
<dbReference type="GO" id="GO:0008168">
    <property type="term" value="F:methyltransferase activity"/>
    <property type="evidence" value="ECO:0007669"/>
    <property type="project" value="InterPro"/>
</dbReference>
<gene>
    <name evidence="3" type="ORF">D0C36_06755</name>
</gene>
<dbReference type="SUPFAM" id="SSF57884">
    <property type="entry name" value="Ada DNA repair protein, N-terminal domain (N-Ada 10)"/>
    <property type="match status" value="1"/>
</dbReference>
<reference evidence="3 4" key="1">
    <citation type="submission" date="2018-08" db="EMBL/GenBank/DDBJ databases">
        <title>Mucilaginibacter sp. MYSH2.</title>
        <authorList>
            <person name="Seo T."/>
        </authorList>
    </citation>
    <scope>NUCLEOTIDE SEQUENCE [LARGE SCALE GENOMIC DNA]</scope>
    <source>
        <strain evidence="3 4">MYSH2</strain>
    </source>
</reference>
<keyword evidence="1" id="KW-0010">Activator</keyword>
<comment type="caution">
    <text evidence="3">The sequence shown here is derived from an EMBL/GenBank/DDBJ whole genome shotgun (WGS) entry which is preliminary data.</text>
</comment>
<organism evidence="3 4">
    <name type="scientific">Mucilaginibacter conchicola</name>
    <dbReference type="NCBI Taxonomy" id="2303333"/>
    <lineage>
        <taxon>Bacteria</taxon>
        <taxon>Pseudomonadati</taxon>
        <taxon>Bacteroidota</taxon>
        <taxon>Sphingobacteriia</taxon>
        <taxon>Sphingobacteriales</taxon>
        <taxon>Sphingobacteriaceae</taxon>
        <taxon>Mucilaginibacter</taxon>
    </lineage>
</organism>
<dbReference type="GO" id="GO:0006281">
    <property type="term" value="P:DNA repair"/>
    <property type="evidence" value="ECO:0007669"/>
    <property type="project" value="InterPro"/>
</dbReference>
<dbReference type="OrthoDB" id="894286at2"/>
<dbReference type="GO" id="GO:0003677">
    <property type="term" value="F:DNA binding"/>
    <property type="evidence" value="ECO:0007669"/>
    <property type="project" value="InterPro"/>
</dbReference>
<name>A0A372NYM9_9SPHI</name>
<dbReference type="GO" id="GO:0006355">
    <property type="term" value="P:regulation of DNA-templated transcription"/>
    <property type="evidence" value="ECO:0007669"/>
    <property type="project" value="InterPro"/>
</dbReference>
<sequence length="89" mass="10104">MMRHSDISGEGFARSRTLKMLIDCKQITFGGNHKLKIFGTLNCSSGRRMKIANRVFFKNEQEASSAGYRPCGHCMRAAYQKWKLLNADS</sequence>
<dbReference type="Pfam" id="PF02805">
    <property type="entry name" value="Ada_Zn_binding"/>
    <property type="match status" value="1"/>
</dbReference>
<evidence type="ECO:0000313" key="4">
    <source>
        <dbReference type="Proteomes" id="UP000264217"/>
    </source>
</evidence>
<dbReference type="GO" id="GO:0008270">
    <property type="term" value="F:zinc ion binding"/>
    <property type="evidence" value="ECO:0007669"/>
    <property type="project" value="InterPro"/>
</dbReference>
<evidence type="ECO:0000259" key="2">
    <source>
        <dbReference type="Pfam" id="PF02805"/>
    </source>
</evidence>
<evidence type="ECO:0000256" key="1">
    <source>
        <dbReference type="ARBA" id="ARBA00023159"/>
    </source>
</evidence>
<feature type="domain" description="Ada DNA repair metal-binding" evidence="2">
    <location>
        <begin position="29"/>
        <end position="74"/>
    </location>
</feature>
<dbReference type="AlphaFoldDB" id="A0A372NYM9"/>
<accession>A0A372NYM9</accession>
<keyword evidence="4" id="KW-1185">Reference proteome</keyword>
<dbReference type="Gene3D" id="3.40.10.10">
    <property type="entry name" value="DNA Methylphosphotriester Repair Domain"/>
    <property type="match status" value="1"/>
</dbReference>
<dbReference type="InterPro" id="IPR035451">
    <property type="entry name" value="Ada-like_dom_sf"/>
</dbReference>